<dbReference type="AlphaFoldDB" id="A0A6L8WAA3"/>
<sequence>MAIYSSAVFPPSQLWDYAVKLYNNRDVAAACIRLQDRRGVDVNMLLFCLWAAASGRGHLSPEELEAGIEAGARWQAEVVVPLRHVRRHLKGPTAPAENRLSAELGRGVSESELFAEHIEIQFLNEILKRPATGSFGMEERGLAAADNLAAYLPQVTEVINKDDLSDLLQIWQQAFPGADPRLTDLFGPHI</sequence>
<accession>A0A6L8WAA3</accession>
<evidence type="ECO:0000313" key="1">
    <source>
        <dbReference type="EMBL" id="MZR31981.1"/>
    </source>
</evidence>
<reference evidence="1 2" key="1">
    <citation type="submission" date="2019-12" db="EMBL/GenBank/DDBJ databases">
        <title>Snethiella sp. nov. sp. isolated from sea sand.</title>
        <authorList>
            <person name="Kim J."/>
            <person name="Jeong S.E."/>
            <person name="Jung H.S."/>
            <person name="Jeon C.O."/>
        </authorList>
    </citation>
    <scope>NUCLEOTIDE SEQUENCE [LARGE SCALE GENOMIC DNA]</scope>
    <source>
        <strain evidence="1 2">DP05</strain>
    </source>
</reference>
<proteinExistence type="predicted"/>
<dbReference type="InterPro" id="IPR012659">
    <property type="entry name" value="CHP02444"/>
</dbReference>
<gene>
    <name evidence="1" type="ORF">GQE98_15185</name>
</gene>
<comment type="caution">
    <text evidence="1">The sequence shown here is derived from an EMBL/GenBank/DDBJ whole genome shotgun (WGS) entry which is preliminary data.</text>
</comment>
<dbReference type="EMBL" id="WTUW01000009">
    <property type="protein sequence ID" value="MZR31981.1"/>
    <property type="molecule type" value="Genomic_DNA"/>
</dbReference>
<name>A0A6L8WAA3_9PROT</name>
<evidence type="ECO:0000313" key="2">
    <source>
        <dbReference type="Proteomes" id="UP000476030"/>
    </source>
</evidence>
<dbReference type="NCBIfam" id="TIGR02444">
    <property type="entry name" value="TIGR02444 family protein"/>
    <property type="match status" value="1"/>
</dbReference>
<dbReference type="Proteomes" id="UP000476030">
    <property type="component" value="Unassembled WGS sequence"/>
</dbReference>
<organism evidence="1 2">
    <name type="scientific">Sneathiella litorea</name>
    <dbReference type="NCBI Taxonomy" id="2606216"/>
    <lineage>
        <taxon>Bacteria</taxon>
        <taxon>Pseudomonadati</taxon>
        <taxon>Pseudomonadota</taxon>
        <taxon>Alphaproteobacteria</taxon>
        <taxon>Sneathiellales</taxon>
        <taxon>Sneathiellaceae</taxon>
        <taxon>Sneathiella</taxon>
    </lineage>
</organism>
<dbReference type="Pfam" id="PF09523">
    <property type="entry name" value="DUF2390"/>
    <property type="match status" value="1"/>
</dbReference>
<keyword evidence="2" id="KW-1185">Reference proteome</keyword>
<dbReference type="RefSeq" id="WP_161316560.1">
    <property type="nucleotide sequence ID" value="NZ_WTUW01000009.1"/>
</dbReference>
<protein>
    <submittedName>
        <fullName evidence="1">TIGR02444 family protein</fullName>
    </submittedName>
</protein>